<reference evidence="1" key="1">
    <citation type="submission" date="2021-07" db="EMBL/GenBank/DDBJ databases">
        <title>Studies on halocins as antimicrobial molecules from haloarchaea.</title>
        <authorList>
            <person name="Kumar S."/>
            <person name="Khare S.K."/>
        </authorList>
    </citation>
    <scope>NUCLEOTIDE SEQUENCE</scope>
    <source>
        <strain evidence="1">NCIM 5678</strain>
    </source>
</reference>
<organism evidence="1 2">
    <name type="scientific">Haloferax larsenii</name>
    <dbReference type="NCBI Taxonomy" id="302484"/>
    <lineage>
        <taxon>Archaea</taxon>
        <taxon>Methanobacteriati</taxon>
        <taxon>Methanobacteriota</taxon>
        <taxon>Stenosarchaea group</taxon>
        <taxon>Halobacteria</taxon>
        <taxon>Halobacteriales</taxon>
        <taxon>Haloferacaceae</taxon>
        <taxon>Haloferax</taxon>
    </lineage>
</organism>
<evidence type="ECO:0000313" key="2">
    <source>
        <dbReference type="Proteomes" id="UP001058330"/>
    </source>
</evidence>
<gene>
    <name evidence="1" type="ORF">KU306_14415</name>
</gene>
<sequence length="191" mass="21269">MDVYQPTGFPNSATPSDDISLLTKHEVDGVENLLAEYGTADSAAEREIIQMEIRQKTIGAVYPEDAPKEKGFPTGTGLLAALLKFHSDTEDGNLLELIEREINAVCDGSVDVADFALRPRPYAAYTDHIESAKRFESYDRSMGRYFRLRAFESRGAFDDKGLLRGHDSSTGTVEGLNEMQREYLMEVQGHL</sequence>
<keyword evidence="2" id="KW-1185">Reference proteome</keyword>
<dbReference type="Proteomes" id="UP001058330">
    <property type="component" value="Chromosome"/>
</dbReference>
<dbReference type="EMBL" id="CP078063">
    <property type="protein sequence ID" value="UVE50083.1"/>
    <property type="molecule type" value="Genomic_DNA"/>
</dbReference>
<proteinExistence type="predicted"/>
<evidence type="ECO:0000313" key="1">
    <source>
        <dbReference type="EMBL" id="UVE50083.1"/>
    </source>
</evidence>
<accession>A0ABY5RDV8</accession>
<name>A0ABY5RDV8_HALLR</name>
<dbReference type="GeneID" id="74530124"/>
<protein>
    <submittedName>
        <fullName evidence="1">Uncharacterized protein</fullName>
    </submittedName>
</protein>
<dbReference type="RefSeq" id="WP_258302352.1">
    <property type="nucleotide sequence ID" value="NZ_CP078063.1"/>
</dbReference>